<dbReference type="InterPro" id="IPR007060">
    <property type="entry name" value="FtsL/DivIC"/>
</dbReference>
<name>A0A840SQY1_9RHOB</name>
<dbReference type="EMBL" id="JACHFM010000003">
    <property type="protein sequence ID" value="MBB5223504.1"/>
    <property type="molecule type" value="Genomic_DNA"/>
</dbReference>
<dbReference type="GO" id="GO:0051301">
    <property type="term" value="P:cell division"/>
    <property type="evidence" value="ECO:0007669"/>
    <property type="project" value="UniProtKB-KW"/>
</dbReference>
<keyword evidence="2" id="KW-1185">Reference proteome</keyword>
<comment type="caution">
    <text evidence="1">The sequence shown here is derived from an EMBL/GenBank/DDBJ whole genome shotgun (WGS) entry which is preliminary data.</text>
</comment>
<accession>A0A840SQY1</accession>
<protein>
    <submittedName>
        <fullName evidence="1">Cell division protein FtsB</fullName>
    </submittedName>
</protein>
<evidence type="ECO:0000313" key="1">
    <source>
        <dbReference type="EMBL" id="MBB5223504.1"/>
    </source>
</evidence>
<organism evidence="1 2">
    <name type="scientific">Amaricoccus macauensis</name>
    <dbReference type="NCBI Taxonomy" id="57001"/>
    <lineage>
        <taxon>Bacteria</taxon>
        <taxon>Pseudomonadati</taxon>
        <taxon>Pseudomonadota</taxon>
        <taxon>Alphaproteobacteria</taxon>
        <taxon>Rhodobacterales</taxon>
        <taxon>Paracoccaceae</taxon>
        <taxon>Amaricoccus</taxon>
    </lineage>
</organism>
<dbReference type="Proteomes" id="UP000549457">
    <property type="component" value="Unassembled WGS sequence"/>
</dbReference>
<dbReference type="AlphaFoldDB" id="A0A840SQY1"/>
<evidence type="ECO:0000313" key="2">
    <source>
        <dbReference type="Proteomes" id="UP000549457"/>
    </source>
</evidence>
<dbReference type="RefSeq" id="WP_343063356.1">
    <property type="nucleotide sequence ID" value="NZ_JACHFM010000003.1"/>
</dbReference>
<gene>
    <name evidence="1" type="ORF">HNP73_003451</name>
</gene>
<reference evidence="1 2" key="1">
    <citation type="submission" date="2020-08" db="EMBL/GenBank/DDBJ databases">
        <title>Genomic Encyclopedia of Type Strains, Phase IV (KMG-IV): sequencing the most valuable type-strain genomes for metagenomic binning, comparative biology and taxonomic classification.</title>
        <authorList>
            <person name="Goeker M."/>
        </authorList>
    </citation>
    <scope>NUCLEOTIDE SEQUENCE [LARGE SCALE GENOMIC DNA]</scope>
    <source>
        <strain evidence="1 2">DSM 101730</strain>
    </source>
</reference>
<dbReference type="Pfam" id="PF04977">
    <property type="entry name" value="DivIC"/>
    <property type="match status" value="1"/>
</dbReference>
<keyword evidence="1" id="KW-0131">Cell cycle</keyword>
<sequence>MVIALTSYLTFAALQGEHGLFSLFRVQSDEGNLREELAALKTERAAIQNKTVRLSSESLDLDLLDEQARKVLTLGRPDEIMVR</sequence>
<keyword evidence="1" id="KW-0132">Cell division</keyword>
<proteinExistence type="predicted"/>